<dbReference type="Proteomes" id="UP000620124">
    <property type="component" value="Unassembled WGS sequence"/>
</dbReference>
<dbReference type="EMBL" id="JACAZI010000028">
    <property type="protein sequence ID" value="KAF7333845.1"/>
    <property type="molecule type" value="Genomic_DNA"/>
</dbReference>
<name>A0A8H6X486_9AGAR</name>
<reference evidence="1" key="1">
    <citation type="submission" date="2020-05" db="EMBL/GenBank/DDBJ databases">
        <title>Mycena genomes resolve the evolution of fungal bioluminescence.</title>
        <authorList>
            <person name="Tsai I.J."/>
        </authorList>
    </citation>
    <scope>NUCLEOTIDE SEQUENCE</scope>
    <source>
        <strain evidence="1">CCC161011</strain>
    </source>
</reference>
<accession>A0A8H6X486</accession>
<sequence>MNVEMWWTPEDQEWEDAAALVSNPCYRHAVHYLEGLVVKRLLDITKVNQSGLAYKMRSHIAKALQVRSKAIKNTLGRYNSTVTAMVPPCCTLSFAEVIDYTFLTDFDMLRDPEGNAMIWAWADPLARQILDSYYKIQQAKEGIQRLNIKICRFMTYMRDEKRFLLKQEAEIAVKDPDLP</sequence>
<protein>
    <submittedName>
        <fullName evidence="1">Uncharacterized protein</fullName>
    </submittedName>
</protein>
<keyword evidence="2" id="KW-1185">Reference proteome</keyword>
<organism evidence="1 2">
    <name type="scientific">Mycena venus</name>
    <dbReference type="NCBI Taxonomy" id="2733690"/>
    <lineage>
        <taxon>Eukaryota</taxon>
        <taxon>Fungi</taxon>
        <taxon>Dikarya</taxon>
        <taxon>Basidiomycota</taxon>
        <taxon>Agaricomycotina</taxon>
        <taxon>Agaricomycetes</taxon>
        <taxon>Agaricomycetidae</taxon>
        <taxon>Agaricales</taxon>
        <taxon>Marasmiineae</taxon>
        <taxon>Mycenaceae</taxon>
        <taxon>Mycena</taxon>
    </lineage>
</organism>
<dbReference type="AlphaFoldDB" id="A0A8H6X486"/>
<proteinExistence type="predicted"/>
<dbReference type="OrthoDB" id="2676448at2759"/>
<gene>
    <name evidence="1" type="ORF">MVEN_02341400</name>
</gene>
<comment type="caution">
    <text evidence="1">The sequence shown here is derived from an EMBL/GenBank/DDBJ whole genome shotgun (WGS) entry which is preliminary data.</text>
</comment>
<evidence type="ECO:0000313" key="1">
    <source>
        <dbReference type="EMBL" id="KAF7333845.1"/>
    </source>
</evidence>
<evidence type="ECO:0000313" key="2">
    <source>
        <dbReference type="Proteomes" id="UP000620124"/>
    </source>
</evidence>